<evidence type="ECO:0000256" key="1">
    <source>
        <dbReference type="SAM" id="MobiDB-lite"/>
    </source>
</evidence>
<dbReference type="AlphaFoldDB" id="A0A1M3T3E3"/>
<dbReference type="EMBL" id="KV878251">
    <property type="protein sequence ID" value="OJZ81266.1"/>
    <property type="molecule type" value="Genomic_DNA"/>
</dbReference>
<organism evidence="2 3">
    <name type="scientific">Aspergillus luchuensis (strain CBS 106.47)</name>
    <dbReference type="NCBI Taxonomy" id="1137211"/>
    <lineage>
        <taxon>Eukaryota</taxon>
        <taxon>Fungi</taxon>
        <taxon>Dikarya</taxon>
        <taxon>Ascomycota</taxon>
        <taxon>Pezizomycotina</taxon>
        <taxon>Eurotiomycetes</taxon>
        <taxon>Eurotiomycetidae</taxon>
        <taxon>Eurotiales</taxon>
        <taxon>Aspergillaceae</taxon>
        <taxon>Aspergillus</taxon>
        <taxon>Aspergillus subgen. Circumdati</taxon>
    </lineage>
</organism>
<dbReference type="VEuPathDB" id="FungiDB:ASPFODRAFT_37624"/>
<protein>
    <submittedName>
        <fullName evidence="2">Uncharacterized protein</fullName>
    </submittedName>
</protein>
<name>A0A1M3T3E3_ASPLC</name>
<accession>A0A1M3T3E3</accession>
<proteinExistence type="predicted"/>
<feature type="region of interest" description="Disordered" evidence="1">
    <location>
        <begin position="75"/>
        <end position="95"/>
    </location>
</feature>
<dbReference type="OrthoDB" id="4369211at2759"/>
<evidence type="ECO:0000313" key="3">
    <source>
        <dbReference type="Proteomes" id="UP000184063"/>
    </source>
</evidence>
<gene>
    <name evidence="2" type="ORF">ASPFODRAFT_37624</name>
</gene>
<reference evidence="3" key="1">
    <citation type="journal article" date="2017" name="Genome Biol.">
        <title>Comparative genomics reveals high biological diversity and specific adaptations in the industrially and medically important fungal genus Aspergillus.</title>
        <authorList>
            <person name="de Vries R.P."/>
            <person name="Riley R."/>
            <person name="Wiebenga A."/>
            <person name="Aguilar-Osorio G."/>
            <person name="Amillis S."/>
            <person name="Uchima C.A."/>
            <person name="Anderluh G."/>
            <person name="Asadollahi M."/>
            <person name="Askin M."/>
            <person name="Barry K."/>
            <person name="Battaglia E."/>
            <person name="Bayram O."/>
            <person name="Benocci T."/>
            <person name="Braus-Stromeyer S.A."/>
            <person name="Caldana C."/>
            <person name="Canovas D."/>
            <person name="Cerqueira G.C."/>
            <person name="Chen F."/>
            <person name="Chen W."/>
            <person name="Choi C."/>
            <person name="Clum A."/>
            <person name="Dos Santos R.A."/>
            <person name="Damasio A.R."/>
            <person name="Diallinas G."/>
            <person name="Emri T."/>
            <person name="Fekete E."/>
            <person name="Flipphi M."/>
            <person name="Freyberg S."/>
            <person name="Gallo A."/>
            <person name="Gournas C."/>
            <person name="Habgood R."/>
            <person name="Hainaut M."/>
            <person name="Harispe M.L."/>
            <person name="Henrissat B."/>
            <person name="Hilden K.S."/>
            <person name="Hope R."/>
            <person name="Hossain A."/>
            <person name="Karabika E."/>
            <person name="Karaffa L."/>
            <person name="Karanyi Z."/>
            <person name="Krasevec N."/>
            <person name="Kuo A."/>
            <person name="Kusch H."/>
            <person name="LaButti K."/>
            <person name="Lagendijk E.L."/>
            <person name="Lapidus A."/>
            <person name="Levasseur A."/>
            <person name="Lindquist E."/>
            <person name="Lipzen A."/>
            <person name="Logrieco A.F."/>
            <person name="MacCabe A."/>
            <person name="Maekelae M.R."/>
            <person name="Malavazi I."/>
            <person name="Melin P."/>
            <person name="Meyer V."/>
            <person name="Mielnichuk N."/>
            <person name="Miskei M."/>
            <person name="Molnar A.P."/>
            <person name="Mule G."/>
            <person name="Ngan C.Y."/>
            <person name="Orejas M."/>
            <person name="Orosz E."/>
            <person name="Ouedraogo J.P."/>
            <person name="Overkamp K.M."/>
            <person name="Park H.-S."/>
            <person name="Perrone G."/>
            <person name="Piumi F."/>
            <person name="Punt P.J."/>
            <person name="Ram A.F."/>
            <person name="Ramon A."/>
            <person name="Rauscher S."/>
            <person name="Record E."/>
            <person name="Riano-Pachon D.M."/>
            <person name="Robert V."/>
            <person name="Roehrig J."/>
            <person name="Ruller R."/>
            <person name="Salamov A."/>
            <person name="Salih N.S."/>
            <person name="Samson R.A."/>
            <person name="Sandor E."/>
            <person name="Sanguinetti M."/>
            <person name="Schuetze T."/>
            <person name="Sepcic K."/>
            <person name="Shelest E."/>
            <person name="Sherlock G."/>
            <person name="Sophianopoulou V."/>
            <person name="Squina F.M."/>
            <person name="Sun H."/>
            <person name="Susca A."/>
            <person name="Todd R.B."/>
            <person name="Tsang A."/>
            <person name="Unkles S.E."/>
            <person name="van de Wiele N."/>
            <person name="van Rossen-Uffink D."/>
            <person name="Oliveira J.V."/>
            <person name="Vesth T.C."/>
            <person name="Visser J."/>
            <person name="Yu J.-H."/>
            <person name="Zhou M."/>
            <person name="Andersen M.R."/>
            <person name="Archer D.B."/>
            <person name="Baker S.E."/>
            <person name="Benoit I."/>
            <person name="Brakhage A.A."/>
            <person name="Braus G.H."/>
            <person name="Fischer R."/>
            <person name="Frisvad J.C."/>
            <person name="Goldman G.H."/>
            <person name="Houbraken J."/>
            <person name="Oakley B."/>
            <person name="Pocsi I."/>
            <person name="Scazzocchio C."/>
            <person name="Seiboth B."/>
            <person name="vanKuyk P.A."/>
            <person name="Wortman J."/>
            <person name="Dyer P.S."/>
            <person name="Grigoriev I.V."/>
        </authorList>
    </citation>
    <scope>NUCLEOTIDE SEQUENCE [LARGE SCALE GENOMIC DNA]</scope>
    <source>
        <strain evidence="3">CBS 106.47</strain>
    </source>
</reference>
<sequence length="152" mass="17417">MEMTVGACSTPSRTESTTTTALVPSISVWNRSHELRKTSKMYSRPVDGMLLRTFWAMAYPMALRPEDSPRIWDHITGHKPRSRNSTQLGSRGRREAKAFSTRALVKWNDGNVTLERRGFIRRIANGNSFNGDRMIYLKAKELENAFWGHDVE</sequence>
<evidence type="ECO:0000313" key="2">
    <source>
        <dbReference type="EMBL" id="OJZ81266.1"/>
    </source>
</evidence>
<dbReference type="Proteomes" id="UP000184063">
    <property type="component" value="Unassembled WGS sequence"/>
</dbReference>